<dbReference type="InParanoid" id="A0A482WK49"/>
<evidence type="ECO:0000256" key="8">
    <source>
        <dbReference type="SAM" id="MobiDB-lite"/>
    </source>
</evidence>
<evidence type="ECO:0000256" key="2">
    <source>
        <dbReference type="ARBA" id="ARBA00008842"/>
    </source>
</evidence>
<keyword evidence="5" id="KW-0445">Lipid transport</keyword>
<dbReference type="FunCoup" id="A0A482WK49">
    <property type="interactions" value="2063"/>
</dbReference>
<comment type="caution">
    <text evidence="10">The sequence shown here is derived from an EMBL/GenBank/DDBJ whole genome shotgun (WGS) entry which is preliminary data.</text>
</comment>
<feature type="compositionally biased region" description="Acidic residues" evidence="8">
    <location>
        <begin position="726"/>
        <end position="742"/>
    </location>
</feature>
<reference evidence="10 11" key="1">
    <citation type="journal article" date="2017" name="Gigascience">
        <title>Genome sequence of the small brown planthopper, Laodelphax striatellus.</title>
        <authorList>
            <person name="Zhu J."/>
            <person name="Jiang F."/>
            <person name="Wang X."/>
            <person name="Yang P."/>
            <person name="Bao Y."/>
            <person name="Zhao W."/>
            <person name="Wang W."/>
            <person name="Lu H."/>
            <person name="Wang Q."/>
            <person name="Cui N."/>
            <person name="Li J."/>
            <person name="Chen X."/>
            <person name="Luo L."/>
            <person name="Yu J."/>
            <person name="Kang L."/>
            <person name="Cui F."/>
        </authorList>
    </citation>
    <scope>NUCLEOTIDE SEQUENCE [LARGE SCALE GENOMIC DNA]</scope>
    <source>
        <strain evidence="10">Lst14</strain>
    </source>
</reference>
<feature type="region of interest" description="Disordered" evidence="8">
    <location>
        <begin position="239"/>
        <end position="259"/>
    </location>
</feature>
<dbReference type="Pfam" id="PF01237">
    <property type="entry name" value="Oxysterol_BP"/>
    <property type="match status" value="1"/>
</dbReference>
<dbReference type="GO" id="GO:0006869">
    <property type="term" value="P:lipid transport"/>
    <property type="evidence" value="ECO:0007669"/>
    <property type="project" value="UniProtKB-KW"/>
</dbReference>
<gene>
    <name evidence="10" type="ORF">LSTR_LSTR006994</name>
</gene>
<evidence type="ECO:0000256" key="4">
    <source>
        <dbReference type="ARBA" id="ARBA00022553"/>
    </source>
</evidence>
<dbReference type="CDD" id="cd13284">
    <property type="entry name" value="PH_OSBP_ORP4"/>
    <property type="match status" value="1"/>
</dbReference>
<dbReference type="GO" id="GO:0032934">
    <property type="term" value="F:sterol binding"/>
    <property type="evidence" value="ECO:0007669"/>
    <property type="project" value="TreeGrafter"/>
</dbReference>
<keyword evidence="11" id="KW-1185">Reference proteome</keyword>
<dbReference type="Gene3D" id="2.40.160.120">
    <property type="match status" value="1"/>
</dbReference>
<dbReference type="Proteomes" id="UP000291343">
    <property type="component" value="Unassembled WGS sequence"/>
</dbReference>
<feature type="compositionally biased region" description="Low complexity" evidence="8">
    <location>
        <begin position="338"/>
        <end position="349"/>
    </location>
</feature>
<dbReference type="InterPro" id="IPR000648">
    <property type="entry name" value="Oxysterol-bd"/>
</dbReference>
<dbReference type="SUPFAM" id="SSF144000">
    <property type="entry name" value="Oxysterol-binding protein-like"/>
    <property type="match status" value="1"/>
</dbReference>
<evidence type="ECO:0000256" key="5">
    <source>
        <dbReference type="ARBA" id="ARBA00023055"/>
    </source>
</evidence>
<evidence type="ECO:0000256" key="3">
    <source>
        <dbReference type="ARBA" id="ARBA00022448"/>
    </source>
</evidence>
<dbReference type="PANTHER" id="PTHR10972">
    <property type="entry name" value="OXYSTEROL-BINDING PROTEIN-RELATED"/>
    <property type="match status" value="1"/>
</dbReference>
<evidence type="ECO:0000256" key="1">
    <source>
        <dbReference type="ARBA" id="ARBA00004170"/>
    </source>
</evidence>
<dbReference type="GO" id="GO:0005886">
    <property type="term" value="C:plasma membrane"/>
    <property type="evidence" value="ECO:0007669"/>
    <property type="project" value="TreeGrafter"/>
</dbReference>
<keyword evidence="3" id="KW-0813">Transport</keyword>
<name>A0A482WK49_LAOST</name>
<dbReference type="InterPro" id="IPR011993">
    <property type="entry name" value="PH-like_dom_sf"/>
</dbReference>
<dbReference type="SMR" id="A0A482WK49"/>
<protein>
    <recommendedName>
        <fullName evidence="9">PH domain-containing protein</fullName>
    </recommendedName>
</protein>
<dbReference type="GO" id="GO:0097038">
    <property type="term" value="C:perinuclear endoplasmic reticulum"/>
    <property type="evidence" value="ECO:0007669"/>
    <property type="project" value="TreeGrafter"/>
</dbReference>
<dbReference type="AlphaFoldDB" id="A0A482WK49"/>
<dbReference type="EMBL" id="QKKF02033617">
    <property type="protein sequence ID" value="RZF33616.1"/>
    <property type="molecule type" value="Genomic_DNA"/>
</dbReference>
<dbReference type="InterPro" id="IPR001849">
    <property type="entry name" value="PH_domain"/>
</dbReference>
<feature type="region of interest" description="Disordered" evidence="8">
    <location>
        <begin position="717"/>
        <end position="750"/>
    </location>
</feature>
<evidence type="ECO:0000256" key="7">
    <source>
        <dbReference type="ARBA" id="ARBA00023136"/>
    </source>
</evidence>
<dbReference type="OrthoDB" id="1854502at2759"/>
<evidence type="ECO:0000313" key="10">
    <source>
        <dbReference type="EMBL" id="RZF33616.1"/>
    </source>
</evidence>
<dbReference type="PANTHER" id="PTHR10972:SF205">
    <property type="entry name" value="OXYSTEROL-BINDING PROTEIN 1"/>
    <property type="match status" value="1"/>
</dbReference>
<dbReference type="GO" id="GO:0005829">
    <property type="term" value="C:cytosol"/>
    <property type="evidence" value="ECO:0007669"/>
    <property type="project" value="TreeGrafter"/>
</dbReference>
<keyword evidence="6" id="KW-0446">Lipid-binding</keyword>
<evidence type="ECO:0000313" key="11">
    <source>
        <dbReference type="Proteomes" id="UP000291343"/>
    </source>
</evidence>
<comment type="similarity">
    <text evidence="2">Belongs to the OSBP family.</text>
</comment>
<dbReference type="STRING" id="195883.A0A482WK49"/>
<evidence type="ECO:0000259" key="9">
    <source>
        <dbReference type="PROSITE" id="PS50003"/>
    </source>
</evidence>
<dbReference type="InterPro" id="IPR037239">
    <property type="entry name" value="OSBP_sf"/>
</dbReference>
<dbReference type="FunFam" id="2.30.29.30:FF:000256">
    <property type="entry name" value="Oxysterol-binding protein"/>
    <property type="match status" value="1"/>
</dbReference>
<evidence type="ECO:0000256" key="6">
    <source>
        <dbReference type="ARBA" id="ARBA00023121"/>
    </source>
</evidence>
<dbReference type="SMART" id="SM00233">
    <property type="entry name" value="PH"/>
    <property type="match status" value="1"/>
</dbReference>
<dbReference type="Gene3D" id="2.30.29.30">
    <property type="entry name" value="Pleckstrin-homology domain (PH domain)/Phosphotyrosine-binding domain (PTB)"/>
    <property type="match status" value="1"/>
</dbReference>
<feature type="compositionally biased region" description="Basic and acidic residues" evidence="8">
    <location>
        <begin position="322"/>
        <end position="337"/>
    </location>
</feature>
<dbReference type="Pfam" id="PF00169">
    <property type="entry name" value="PH"/>
    <property type="match status" value="1"/>
</dbReference>
<dbReference type="FunFam" id="2.40.160.120:FF:000003">
    <property type="entry name" value="Oxysterol-binding protein"/>
    <property type="match status" value="1"/>
</dbReference>
<accession>A0A482WK49</accession>
<proteinExistence type="inferred from homology"/>
<sequence length="798" mass="91302">MMDSKLHVEPEMKGWLFKWTNYLKGYQRRWFVLSNGLLSYYRNQAEMAHTCRGTISLHGALIHTEESCTFVISNGGTQTFHIKAANEVERQRWVTALELAKAKAIRAIESEDEEESCFEPADAEVSNMVKVLNARLENLETCRELISKHGAALQRSLTELESIDSAVDVSAKIKAVNERATLFRITSNAMINKCGEFLELASQQGRKWQRILIYEREQKRRFQEMVEQLAKDHSLLEQAAKDHRIPRPSNSPLSDEDDETTEFYDAYEGEESCDTEKFVLKINVAKSRKRDTDDASGSSSEVEEMGTMQRDITVVSSSLDLSSRETACERIPSDNKSKVSSNQSSSQKQGEGDSSVVASESQSKKIKRRRIRVPDKPIYPLNLWSIMKNCIGKELSKIPMPVNFSEPLSMLQRLAEDFEYAEVLDKAAQCEDVHEQLAYVAAFTVSSYSTTVNRTGKPFNPLLGETYEFDRTEDLGWRVISEQVSHHPPMVAQHCEGKEWTCWQEFTMASKFRGKYLQVVPLGIAHLKFRQNGQHYTWRKVTTTVHNIIVGKLWVDQHGDFDIINHTNGSKCHLSFIPYSYFTRDVQRKVKGCVMDKDGDVKWVINGTWDSKVDIAPVISVSGTPENPVYKTGEYKMVWRVRPPPSDCDKYYNFTEFACQLNEMEEGVAPTDSRFRPDQRLMEQGEWEEANTVKVKLEEKQRAARRQREAAIAAMASGNMALNYDNNDEQPSDNDDDDDDQAISDSQSEVSGKYYSTYQPIWFDRELDPITGSIAHKYKGGYWEAKERQDWSMCPSIF</sequence>
<dbReference type="SUPFAM" id="SSF50729">
    <property type="entry name" value="PH domain-like"/>
    <property type="match status" value="1"/>
</dbReference>
<comment type="subcellular location">
    <subcellularLocation>
        <location evidence="1">Membrane</location>
        <topology evidence="1">Peripheral membrane protein</topology>
    </subcellularLocation>
</comment>
<keyword evidence="7" id="KW-0472">Membrane</keyword>
<feature type="region of interest" description="Disordered" evidence="8">
    <location>
        <begin position="289"/>
        <end position="369"/>
    </location>
</feature>
<keyword evidence="4" id="KW-0597">Phosphoprotein</keyword>
<organism evidence="10 11">
    <name type="scientific">Laodelphax striatellus</name>
    <name type="common">Small brown planthopper</name>
    <name type="synonym">Delphax striatella</name>
    <dbReference type="NCBI Taxonomy" id="195883"/>
    <lineage>
        <taxon>Eukaryota</taxon>
        <taxon>Metazoa</taxon>
        <taxon>Ecdysozoa</taxon>
        <taxon>Arthropoda</taxon>
        <taxon>Hexapoda</taxon>
        <taxon>Insecta</taxon>
        <taxon>Pterygota</taxon>
        <taxon>Neoptera</taxon>
        <taxon>Paraneoptera</taxon>
        <taxon>Hemiptera</taxon>
        <taxon>Auchenorrhyncha</taxon>
        <taxon>Fulgoroidea</taxon>
        <taxon>Delphacidae</taxon>
        <taxon>Criomorphinae</taxon>
        <taxon>Laodelphax</taxon>
    </lineage>
</organism>
<dbReference type="PROSITE" id="PS50003">
    <property type="entry name" value="PH_DOMAIN"/>
    <property type="match status" value="1"/>
</dbReference>
<feature type="domain" description="PH" evidence="9">
    <location>
        <begin position="9"/>
        <end position="102"/>
    </location>
</feature>